<dbReference type="GO" id="GO:0033353">
    <property type="term" value="P:S-adenosylmethionine cycle"/>
    <property type="evidence" value="ECO:0007669"/>
    <property type="project" value="TreeGrafter"/>
</dbReference>
<comment type="caution">
    <text evidence="3">The sequence shown here is derived from an EMBL/GenBank/DDBJ whole genome shotgun (WGS) entry which is preliminary data.</text>
</comment>
<dbReference type="EMBL" id="JMIB01000009">
    <property type="protein sequence ID" value="KDM92424.1"/>
    <property type="molecule type" value="Genomic_DNA"/>
</dbReference>
<feature type="domain" description="S-adenosyl-L-homocysteine hydrolase NAD binding" evidence="2">
    <location>
        <begin position="187"/>
        <end position="348"/>
    </location>
</feature>
<dbReference type="SMART" id="SM00997">
    <property type="entry name" value="AdoHcyase_NAD"/>
    <property type="match status" value="1"/>
</dbReference>
<proteinExistence type="inferred from homology"/>
<name>A0A066RPY0_9GAMM</name>
<accession>A0A066RPY0</accession>
<dbReference type="RefSeq" id="WP_036750514.1">
    <property type="nucleotide sequence ID" value="NZ_JAGSGC010000015.1"/>
</dbReference>
<dbReference type="Pfam" id="PF00670">
    <property type="entry name" value="AdoHcyase_NAD"/>
    <property type="match status" value="1"/>
</dbReference>
<organism evidence="3 4">
    <name type="scientific">Photobacterium galatheae</name>
    <dbReference type="NCBI Taxonomy" id="1654360"/>
    <lineage>
        <taxon>Bacteria</taxon>
        <taxon>Pseudomonadati</taxon>
        <taxon>Pseudomonadota</taxon>
        <taxon>Gammaproteobacteria</taxon>
        <taxon>Vibrionales</taxon>
        <taxon>Vibrionaceae</taxon>
        <taxon>Photobacterium</taxon>
    </lineage>
</organism>
<sequence>MTSSHTLTHSYYSAFYAEKGFRFLEQIAKDYALPDNLVVFSVMHCYEGTLPYLNVLCQLADHVIFLPKQATFCNNSSLLNTIETIENCQTVAPGFDKIALRDPACCVELIRRYTTDEQAFLILDHGGYFAHGAEAILETFSNACVGIAELTANGVAKYRNRHLLKPLVSVAHLSIKTPADYEASECIVHYTDQILREAFGLKLNNQGFLSIGVIGSGNLGRGICKTLQGKGIHELYVSDQDPRRLTAMPRNGIQVCSTETMLNHCNLIFCCTGNGALHTAHLQSRRENLFVATVTSADDELNLPELIHNGTLRYIGGNALVKEYKNQHKASIYLLAGGESANTPFKTGMGDPTLYLFEAAHLLAGLQLASQNHGYAAGIQALSAQDEIFIAEQWLRFFYHYS</sequence>
<dbReference type="AlphaFoldDB" id="A0A066RPY0"/>
<evidence type="ECO:0000256" key="1">
    <source>
        <dbReference type="ARBA" id="ARBA00007122"/>
    </source>
</evidence>
<gene>
    <name evidence="3" type="ORF">EA58_06840</name>
</gene>
<dbReference type="PANTHER" id="PTHR23420">
    <property type="entry name" value="ADENOSYLHOMOCYSTEINASE"/>
    <property type="match status" value="1"/>
</dbReference>
<reference evidence="3 4" key="1">
    <citation type="submission" date="2014-04" db="EMBL/GenBank/DDBJ databases">
        <title>Draft genome sequence of Photobacterium halotolerans S2753: a solonamide, ngercheumicin and holomycin producer.</title>
        <authorList>
            <person name="Machado H.R."/>
            <person name="Gram L."/>
        </authorList>
    </citation>
    <scope>NUCLEOTIDE SEQUENCE [LARGE SCALE GENOMIC DNA]</scope>
    <source>
        <strain evidence="3 4">S2753</strain>
    </source>
</reference>
<dbReference type="InterPro" id="IPR036291">
    <property type="entry name" value="NAD(P)-bd_dom_sf"/>
</dbReference>
<dbReference type="STRING" id="1654360.EA58_06840"/>
<evidence type="ECO:0000313" key="3">
    <source>
        <dbReference type="EMBL" id="KDM92424.1"/>
    </source>
</evidence>
<dbReference type="PANTHER" id="PTHR23420:SF0">
    <property type="entry name" value="ADENOSYLHOMOCYSTEINASE"/>
    <property type="match status" value="1"/>
</dbReference>
<dbReference type="GO" id="GO:0004013">
    <property type="term" value="F:adenosylhomocysteinase activity"/>
    <property type="evidence" value="ECO:0007669"/>
    <property type="project" value="TreeGrafter"/>
</dbReference>
<dbReference type="GO" id="GO:0005829">
    <property type="term" value="C:cytosol"/>
    <property type="evidence" value="ECO:0007669"/>
    <property type="project" value="TreeGrafter"/>
</dbReference>
<dbReference type="InterPro" id="IPR000043">
    <property type="entry name" value="Adenosylhomocysteinase-like"/>
</dbReference>
<protein>
    <submittedName>
        <fullName evidence="3">S-adenosyl-L-homocysteine hydrolase</fullName>
    </submittedName>
</protein>
<evidence type="ECO:0000313" key="4">
    <source>
        <dbReference type="Proteomes" id="UP000027192"/>
    </source>
</evidence>
<keyword evidence="4" id="KW-1185">Reference proteome</keyword>
<dbReference type="OrthoDB" id="5852672at2"/>
<keyword evidence="3" id="KW-0378">Hydrolase</keyword>
<comment type="similarity">
    <text evidence="1">Belongs to the adenosylhomocysteinase family.</text>
</comment>
<dbReference type="SUPFAM" id="SSF51735">
    <property type="entry name" value="NAD(P)-binding Rossmann-fold domains"/>
    <property type="match status" value="1"/>
</dbReference>
<dbReference type="Gene3D" id="3.40.50.720">
    <property type="entry name" value="NAD(P)-binding Rossmann-like Domain"/>
    <property type="match status" value="1"/>
</dbReference>
<evidence type="ECO:0000259" key="2">
    <source>
        <dbReference type="SMART" id="SM00997"/>
    </source>
</evidence>
<dbReference type="InterPro" id="IPR015878">
    <property type="entry name" value="Ado_hCys_hydrolase_NAD-bd"/>
</dbReference>
<dbReference type="Proteomes" id="UP000027192">
    <property type="component" value="Unassembled WGS sequence"/>
</dbReference>